<dbReference type="GO" id="GO:0005524">
    <property type="term" value="F:ATP binding"/>
    <property type="evidence" value="ECO:0007669"/>
    <property type="project" value="UniProtKB-KW"/>
</dbReference>
<feature type="non-terminal residue" evidence="2">
    <location>
        <position position="118"/>
    </location>
</feature>
<gene>
    <name evidence="2" type="ORF">AVDCRST_MAG51-66</name>
</gene>
<sequence length="118" mass="12620">LRHVPEPEGTRVQSRHAAVGWRATDACGGAHPAHRGAPAAAGRDFRRAGAGHRAEAGRDHPHAQGQGLHHRAGRTELPLRGTTGRSLLHHGARQDRQGLRPGRAGRQHLRAAGLPRCL</sequence>
<accession>A0A6J4NEJ7</accession>
<protein>
    <submittedName>
        <fullName evidence="2">Branched-chain amino acid transport ATP-binding protein LivF</fullName>
    </submittedName>
</protein>
<evidence type="ECO:0000313" key="2">
    <source>
        <dbReference type="EMBL" id="CAA9385665.1"/>
    </source>
</evidence>
<dbReference type="EMBL" id="CADCUX010000023">
    <property type="protein sequence ID" value="CAA9385665.1"/>
    <property type="molecule type" value="Genomic_DNA"/>
</dbReference>
<feature type="region of interest" description="Disordered" evidence="1">
    <location>
        <begin position="26"/>
        <end position="118"/>
    </location>
</feature>
<organism evidence="2">
    <name type="scientific">uncultured Ramlibacter sp</name>
    <dbReference type="NCBI Taxonomy" id="260755"/>
    <lineage>
        <taxon>Bacteria</taxon>
        <taxon>Pseudomonadati</taxon>
        <taxon>Pseudomonadota</taxon>
        <taxon>Betaproteobacteria</taxon>
        <taxon>Burkholderiales</taxon>
        <taxon>Comamonadaceae</taxon>
        <taxon>Ramlibacter</taxon>
        <taxon>environmental samples</taxon>
    </lineage>
</organism>
<feature type="compositionally biased region" description="Low complexity" evidence="1">
    <location>
        <begin position="28"/>
        <end position="42"/>
    </location>
</feature>
<keyword evidence="2" id="KW-0547">Nucleotide-binding</keyword>
<name>A0A6J4NEJ7_9BURK</name>
<dbReference type="AlphaFoldDB" id="A0A6J4NEJ7"/>
<feature type="compositionally biased region" description="Basic and acidic residues" evidence="1">
    <location>
        <begin position="43"/>
        <end position="62"/>
    </location>
</feature>
<reference evidence="2" key="1">
    <citation type="submission" date="2020-02" db="EMBL/GenBank/DDBJ databases">
        <authorList>
            <person name="Meier V. D."/>
        </authorList>
    </citation>
    <scope>NUCLEOTIDE SEQUENCE</scope>
    <source>
        <strain evidence="2">AVDCRST_MAG51</strain>
    </source>
</reference>
<evidence type="ECO:0000256" key="1">
    <source>
        <dbReference type="SAM" id="MobiDB-lite"/>
    </source>
</evidence>
<keyword evidence="2" id="KW-0067">ATP-binding</keyword>
<feature type="non-terminal residue" evidence="2">
    <location>
        <position position="1"/>
    </location>
</feature>
<proteinExistence type="predicted"/>